<sequence>MGASLKAVGSLKKLSLFSCGVTIFTSPIILFLDTSATPLGPKAGIAATLCAFGVFTTALLHWFTSPYVRRLVFHRTSQTVELHTWSVFARPQVTRIHLSEVRYPDTLRPQVTFQAHGKFFYLDADHFGDKALLDALTPSEPSAAPPSDRQIR</sequence>
<comment type="caution">
    <text evidence="2">The sequence shown here is derived from an EMBL/GenBank/DDBJ whole genome shotgun (WGS) entry which is preliminary data.</text>
</comment>
<keyword evidence="1" id="KW-0812">Transmembrane</keyword>
<dbReference type="PANTHER" id="PTHR13281">
    <property type="entry name" value="TRANSMEMBRANE PROTEIN 70, MITOCHONDRIAL"/>
    <property type="match status" value="1"/>
</dbReference>
<dbReference type="GO" id="GO:0031966">
    <property type="term" value="C:mitochondrial membrane"/>
    <property type="evidence" value="ECO:0007669"/>
    <property type="project" value="TreeGrafter"/>
</dbReference>
<gene>
    <name evidence="2" type="ORF">CVIRNUC_011156</name>
</gene>
<evidence type="ECO:0008006" key="4">
    <source>
        <dbReference type="Google" id="ProtNLM"/>
    </source>
</evidence>
<evidence type="ECO:0000256" key="1">
    <source>
        <dbReference type="SAM" id="Phobius"/>
    </source>
</evidence>
<dbReference type="InterPro" id="IPR045325">
    <property type="entry name" value="TMEM70/TMEM186/TMEM223"/>
</dbReference>
<dbReference type="AlphaFoldDB" id="A0AAV1IKU0"/>
<evidence type="ECO:0000313" key="3">
    <source>
        <dbReference type="Proteomes" id="UP001314263"/>
    </source>
</evidence>
<dbReference type="Pfam" id="PF06979">
    <property type="entry name" value="TMEM70"/>
    <property type="match status" value="1"/>
</dbReference>
<dbReference type="PANTHER" id="PTHR13281:SF0">
    <property type="entry name" value="TRANSMEMBRANE PROTEIN 70, MITOCHONDRIAL"/>
    <property type="match status" value="1"/>
</dbReference>
<proteinExistence type="predicted"/>
<dbReference type="InterPro" id="IPR009724">
    <property type="entry name" value="TMEM70"/>
</dbReference>
<dbReference type="GO" id="GO:0033615">
    <property type="term" value="P:mitochondrial proton-transporting ATP synthase complex assembly"/>
    <property type="evidence" value="ECO:0007669"/>
    <property type="project" value="TreeGrafter"/>
</dbReference>
<accession>A0AAV1IKU0</accession>
<organism evidence="2 3">
    <name type="scientific">Coccomyxa viridis</name>
    <dbReference type="NCBI Taxonomy" id="1274662"/>
    <lineage>
        <taxon>Eukaryota</taxon>
        <taxon>Viridiplantae</taxon>
        <taxon>Chlorophyta</taxon>
        <taxon>core chlorophytes</taxon>
        <taxon>Trebouxiophyceae</taxon>
        <taxon>Trebouxiophyceae incertae sedis</taxon>
        <taxon>Coccomyxaceae</taxon>
        <taxon>Coccomyxa</taxon>
    </lineage>
</organism>
<dbReference type="Proteomes" id="UP001314263">
    <property type="component" value="Unassembled WGS sequence"/>
</dbReference>
<name>A0AAV1IKU0_9CHLO</name>
<keyword evidence="3" id="KW-1185">Reference proteome</keyword>
<evidence type="ECO:0000313" key="2">
    <source>
        <dbReference type="EMBL" id="CAK0787934.1"/>
    </source>
</evidence>
<keyword evidence="1" id="KW-0472">Membrane</keyword>
<keyword evidence="1" id="KW-1133">Transmembrane helix</keyword>
<reference evidence="2 3" key="1">
    <citation type="submission" date="2023-10" db="EMBL/GenBank/DDBJ databases">
        <authorList>
            <person name="Maclean D."/>
            <person name="Macfadyen A."/>
        </authorList>
    </citation>
    <scope>NUCLEOTIDE SEQUENCE [LARGE SCALE GENOMIC DNA]</scope>
</reference>
<dbReference type="EMBL" id="CAUYUE010000018">
    <property type="protein sequence ID" value="CAK0787934.1"/>
    <property type="molecule type" value="Genomic_DNA"/>
</dbReference>
<feature type="transmembrane region" description="Helical" evidence="1">
    <location>
        <begin position="14"/>
        <end position="32"/>
    </location>
</feature>
<protein>
    <recommendedName>
        <fullName evidence="4">Transmembrane protein 70</fullName>
    </recommendedName>
</protein>
<feature type="transmembrane region" description="Helical" evidence="1">
    <location>
        <begin position="44"/>
        <end position="63"/>
    </location>
</feature>